<dbReference type="WBParaSite" id="nRc.2.0.1.t20590-RA">
    <property type="protein sequence ID" value="nRc.2.0.1.t20590-RA"/>
    <property type="gene ID" value="nRc.2.0.1.g20590"/>
</dbReference>
<feature type="region of interest" description="Disordered" evidence="1">
    <location>
        <begin position="1"/>
        <end position="23"/>
    </location>
</feature>
<protein>
    <submittedName>
        <fullName evidence="3">Uncharacterized protein</fullName>
    </submittedName>
</protein>
<reference evidence="3" key="1">
    <citation type="submission" date="2022-11" db="UniProtKB">
        <authorList>
            <consortium name="WormBaseParasite"/>
        </authorList>
    </citation>
    <scope>IDENTIFICATION</scope>
</reference>
<accession>A0A915J2G2</accession>
<evidence type="ECO:0000313" key="2">
    <source>
        <dbReference type="Proteomes" id="UP000887565"/>
    </source>
</evidence>
<dbReference type="AlphaFoldDB" id="A0A915J2G2"/>
<keyword evidence="2" id="KW-1185">Reference proteome</keyword>
<sequence length="63" mass="6994">MREPIERRGPQSTEPEHAAHGSRLARCDKRLQRMHPGAICVVRNSSLAFAMANESCTVSFEGL</sequence>
<evidence type="ECO:0000256" key="1">
    <source>
        <dbReference type="SAM" id="MobiDB-lite"/>
    </source>
</evidence>
<evidence type="ECO:0000313" key="3">
    <source>
        <dbReference type="WBParaSite" id="nRc.2.0.1.t20590-RA"/>
    </source>
</evidence>
<dbReference type="Proteomes" id="UP000887565">
    <property type="component" value="Unplaced"/>
</dbReference>
<name>A0A915J2G2_ROMCU</name>
<organism evidence="2 3">
    <name type="scientific">Romanomermis culicivorax</name>
    <name type="common">Nematode worm</name>
    <dbReference type="NCBI Taxonomy" id="13658"/>
    <lineage>
        <taxon>Eukaryota</taxon>
        <taxon>Metazoa</taxon>
        <taxon>Ecdysozoa</taxon>
        <taxon>Nematoda</taxon>
        <taxon>Enoplea</taxon>
        <taxon>Dorylaimia</taxon>
        <taxon>Mermithida</taxon>
        <taxon>Mermithoidea</taxon>
        <taxon>Mermithidae</taxon>
        <taxon>Romanomermis</taxon>
    </lineage>
</organism>
<proteinExistence type="predicted"/>